<dbReference type="Pfam" id="PF04261">
    <property type="entry name" value="Dyp_perox_N"/>
    <property type="match status" value="1"/>
</dbReference>
<dbReference type="GO" id="GO:0004601">
    <property type="term" value="F:peroxidase activity"/>
    <property type="evidence" value="ECO:0007669"/>
    <property type="project" value="UniProtKB-KW"/>
</dbReference>
<dbReference type="GO" id="GO:0005829">
    <property type="term" value="C:cytosol"/>
    <property type="evidence" value="ECO:0007669"/>
    <property type="project" value="TreeGrafter"/>
</dbReference>
<keyword evidence="6" id="KW-0560">Oxidoreductase</keyword>
<accession>A0AAF0BSX5</accession>
<feature type="region of interest" description="Disordered" evidence="9">
    <location>
        <begin position="49"/>
        <end position="73"/>
    </location>
</feature>
<reference evidence="12" key="1">
    <citation type="submission" date="2023-01" db="EMBL/GenBank/DDBJ databases">
        <title>The diversity of Class Acidimicrobiia in South China Sea sediment environments and the proposal of Iamia marina sp. nov., a novel species of the genus Iamia.</title>
        <authorList>
            <person name="He Y."/>
            <person name="Tian X."/>
        </authorList>
    </citation>
    <scope>NUCLEOTIDE SEQUENCE</scope>
    <source>
        <strain evidence="12">DSM 19957</strain>
    </source>
</reference>
<evidence type="ECO:0000256" key="3">
    <source>
        <dbReference type="ARBA" id="ARBA00022617"/>
    </source>
</evidence>
<dbReference type="Pfam" id="PF20628">
    <property type="entry name" value="Dyp_perox_C"/>
    <property type="match status" value="1"/>
</dbReference>
<proteinExistence type="inferred from homology"/>
<evidence type="ECO:0000256" key="5">
    <source>
        <dbReference type="ARBA" id="ARBA00022729"/>
    </source>
</evidence>
<dbReference type="PANTHER" id="PTHR30521">
    <property type="entry name" value="DEFERROCHELATASE/PEROXIDASE"/>
    <property type="match status" value="1"/>
</dbReference>
<dbReference type="InterPro" id="IPR048327">
    <property type="entry name" value="Dyp_perox_N"/>
</dbReference>
<dbReference type="PANTHER" id="PTHR30521:SF4">
    <property type="entry name" value="DEFERROCHELATASE"/>
    <property type="match status" value="1"/>
</dbReference>
<dbReference type="InterPro" id="IPR011008">
    <property type="entry name" value="Dimeric_a/b-barrel"/>
</dbReference>
<keyword evidence="7" id="KW-0408">Iron</keyword>
<gene>
    <name evidence="12" type="ORF">PO878_15940</name>
</gene>
<evidence type="ECO:0000256" key="1">
    <source>
        <dbReference type="ARBA" id="ARBA00001970"/>
    </source>
</evidence>
<evidence type="ECO:0000313" key="12">
    <source>
        <dbReference type="EMBL" id="WCO65992.1"/>
    </source>
</evidence>
<dbReference type="AlphaFoldDB" id="A0AAF0BSX5"/>
<evidence type="ECO:0000256" key="8">
    <source>
        <dbReference type="ARBA" id="ARBA00025737"/>
    </source>
</evidence>
<dbReference type="GO" id="GO:0020037">
    <property type="term" value="F:heme binding"/>
    <property type="evidence" value="ECO:0007669"/>
    <property type="project" value="InterPro"/>
</dbReference>
<keyword evidence="5" id="KW-0732">Signal</keyword>
<dbReference type="PROSITE" id="PS51318">
    <property type="entry name" value="TAT"/>
    <property type="match status" value="1"/>
</dbReference>
<dbReference type="GO" id="GO:0046872">
    <property type="term" value="F:metal ion binding"/>
    <property type="evidence" value="ECO:0007669"/>
    <property type="project" value="UniProtKB-KW"/>
</dbReference>
<dbReference type="InterPro" id="IPR048328">
    <property type="entry name" value="Dyp_perox_C"/>
</dbReference>
<keyword evidence="4" id="KW-0479">Metal-binding</keyword>
<keyword evidence="3" id="KW-0349">Heme</keyword>
<feature type="domain" description="Dyp-type peroxidase C-terminal" evidence="11">
    <location>
        <begin position="241"/>
        <end position="422"/>
    </location>
</feature>
<dbReference type="InterPro" id="IPR006311">
    <property type="entry name" value="TAT_signal"/>
</dbReference>
<dbReference type="InterPro" id="IPR006314">
    <property type="entry name" value="Dyp_peroxidase"/>
</dbReference>
<keyword evidence="2 12" id="KW-0575">Peroxidase</keyword>
<evidence type="ECO:0000256" key="7">
    <source>
        <dbReference type="ARBA" id="ARBA00023004"/>
    </source>
</evidence>
<dbReference type="EMBL" id="CP116942">
    <property type="protein sequence ID" value="WCO65992.1"/>
    <property type="molecule type" value="Genomic_DNA"/>
</dbReference>
<comment type="cofactor">
    <cofactor evidence="1">
        <name>heme b</name>
        <dbReference type="ChEBI" id="CHEBI:60344"/>
    </cofactor>
</comment>
<dbReference type="NCBIfam" id="TIGR01413">
    <property type="entry name" value="Dyp_perox_fam"/>
    <property type="match status" value="1"/>
</dbReference>
<dbReference type="SUPFAM" id="SSF54909">
    <property type="entry name" value="Dimeric alpha+beta barrel"/>
    <property type="match status" value="1"/>
</dbReference>
<evidence type="ECO:0000256" key="9">
    <source>
        <dbReference type="SAM" id="MobiDB-lite"/>
    </source>
</evidence>
<evidence type="ECO:0000256" key="2">
    <source>
        <dbReference type="ARBA" id="ARBA00022559"/>
    </source>
</evidence>
<comment type="similarity">
    <text evidence="8">Belongs to the DyP-type peroxidase family.</text>
</comment>
<dbReference type="KEGG" id="ima:PO878_15940"/>
<evidence type="ECO:0000256" key="4">
    <source>
        <dbReference type="ARBA" id="ARBA00022723"/>
    </source>
</evidence>
<dbReference type="PROSITE" id="PS51404">
    <property type="entry name" value="DYP_PEROXIDASE"/>
    <property type="match status" value="1"/>
</dbReference>
<sequence length="435" mass="45629">MTGRRSPVRAEGPDGACPVGAPGVTRRRFLAGGAAASAGLVAGCGAWSSTDDGGPEATGPEGRAPRRVPFLGPHQNGLTAPVAASGVLCALDVVAEGRDELAETLQAISAEVQRLMEGGAPPETDSIGPPPDNGVLGAEPPVADLSFVVSVGASLFDARFGLADERPRELVPMTRLANDRLDDGRTHGDLLLAVEGDSPDITLASLRQVLRQVRGTTVVRWVVEGHNRASPSAAAGEAPVRNLLGFKDGTANLDASDEALMDRHVWVGADDPEPAWAAGGSYQAVRTIRMFVELWDRTSLVEQEAVIGRHKVSGAPLGGTRETEVPDFSSDPDGEVTPLDAHIRLANPRTPETEADLILRRGLSYSRGVDGAGRLDQGLAFVSYQRSLRRGFLAVQERLAGEPLEEYVVPEGGGFFFALPGVPEDGGWLGQGLLA</sequence>
<evidence type="ECO:0000259" key="11">
    <source>
        <dbReference type="Pfam" id="PF20628"/>
    </source>
</evidence>
<keyword evidence="13" id="KW-1185">Reference proteome</keyword>
<evidence type="ECO:0000256" key="6">
    <source>
        <dbReference type="ARBA" id="ARBA00023002"/>
    </source>
</evidence>
<dbReference type="Proteomes" id="UP001216390">
    <property type="component" value="Chromosome"/>
</dbReference>
<evidence type="ECO:0000259" key="10">
    <source>
        <dbReference type="Pfam" id="PF04261"/>
    </source>
</evidence>
<protein>
    <submittedName>
        <fullName evidence="12">Dyp-type peroxidase</fullName>
    </submittedName>
</protein>
<feature type="domain" description="Dyp-type peroxidase N-terminal" evidence="10">
    <location>
        <begin position="75"/>
        <end position="226"/>
    </location>
</feature>
<name>A0AAF0BSX5_9ACTN</name>
<organism evidence="12 13">
    <name type="scientific">Iamia majanohamensis</name>
    <dbReference type="NCBI Taxonomy" id="467976"/>
    <lineage>
        <taxon>Bacteria</taxon>
        <taxon>Bacillati</taxon>
        <taxon>Actinomycetota</taxon>
        <taxon>Acidimicrobiia</taxon>
        <taxon>Acidimicrobiales</taxon>
        <taxon>Iamiaceae</taxon>
        <taxon>Iamia</taxon>
    </lineage>
</organism>
<dbReference type="RefSeq" id="WP_272735518.1">
    <property type="nucleotide sequence ID" value="NZ_CP116942.1"/>
</dbReference>
<evidence type="ECO:0000313" key="13">
    <source>
        <dbReference type="Proteomes" id="UP001216390"/>
    </source>
</evidence>